<evidence type="ECO:0000313" key="1">
    <source>
        <dbReference type="EMBL" id="MBW0470215.1"/>
    </source>
</evidence>
<dbReference type="EMBL" id="AVOT02002398">
    <property type="protein sequence ID" value="MBW0470215.1"/>
    <property type="molecule type" value="Genomic_DNA"/>
</dbReference>
<gene>
    <name evidence="1" type="ORF">O181_009930</name>
</gene>
<organism evidence="1 2">
    <name type="scientific">Austropuccinia psidii MF-1</name>
    <dbReference type="NCBI Taxonomy" id="1389203"/>
    <lineage>
        <taxon>Eukaryota</taxon>
        <taxon>Fungi</taxon>
        <taxon>Dikarya</taxon>
        <taxon>Basidiomycota</taxon>
        <taxon>Pucciniomycotina</taxon>
        <taxon>Pucciniomycetes</taxon>
        <taxon>Pucciniales</taxon>
        <taxon>Sphaerophragmiaceae</taxon>
        <taxon>Austropuccinia</taxon>
    </lineage>
</organism>
<sequence length="179" mass="20013">MRSSSERFFDYEPVSYSQDYSRRSYKAGALHPDNILQPPLSHFTGKIPANPLKNGFKNLFPQNLSLHLRFVFQSFLHPVPGGSYLRRGVLTPRICASESCTDAAFKTCYAAIRGPKGSRPDWNQIVPSFAIISYRKSHDPNLFEGYSKSLLPPKGVPGVPDAFCSPPPNYAHCKSCNQM</sequence>
<dbReference type="Proteomes" id="UP000765509">
    <property type="component" value="Unassembled WGS sequence"/>
</dbReference>
<proteinExistence type="predicted"/>
<name>A0A9Q3GKD9_9BASI</name>
<dbReference type="AlphaFoldDB" id="A0A9Q3GKD9"/>
<accession>A0A9Q3GKD9</accession>
<reference evidence="1" key="1">
    <citation type="submission" date="2021-03" db="EMBL/GenBank/DDBJ databases">
        <title>Draft genome sequence of rust myrtle Austropuccinia psidii MF-1, a brazilian biotype.</title>
        <authorList>
            <person name="Quecine M.C."/>
            <person name="Pachon D.M.R."/>
            <person name="Bonatelli M.L."/>
            <person name="Correr F.H."/>
            <person name="Franceschini L.M."/>
            <person name="Leite T.F."/>
            <person name="Margarido G.R.A."/>
            <person name="Almeida C.A."/>
            <person name="Ferrarezi J.A."/>
            <person name="Labate C.A."/>
        </authorList>
    </citation>
    <scope>NUCLEOTIDE SEQUENCE</scope>
    <source>
        <strain evidence="1">MF-1</strain>
    </source>
</reference>
<protein>
    <submittedName>
        <fullName evidence="1">Uncharacterized protein</fullName>
    </submittedName>
</protein>
<keyword evidence="2" id="KW-1185">Reference proteome</keyword>
<comment type="caution">
    <text evidence="1">The sequence shown here is derived from an EMBL/GenBank/DDBJ whole genome shotgun (WGS) entry which is preliminary data.</text>
</comment>
<evidence type="ECO:0000313" key="2">
    <source>
        <dbReference type="Proteomes" id="UP000765509"/>
    </source>
</evidence>